<dbReference type="Gene3D" id="3.30.910.20">
    <property type="entry name" value="Skp domain"/>
    <property type="match status" value="1"/>
</dbReference>
<protein>
    <submittedName>
        <fullName evidence="5">Periplasmic chaperone</fullName>
    </submittedName>
</protein>
<dbReference type="AlphaFoldDB" id="A0A381ECY3"/>
<reference evidence="5 6" key="1">
    <citation type="submission" date="2018-06" db="EMBL/GenBank/DDBJ databases">
        <authorList>
            <consortium name="Pathogen Informatics"/>
            <person name="Doyle S."/>
        </authorList>
    </citation>
    <scope>NUCLEOTIDE SEQUENCE [LARGE SCALE GENOMIC DNA]</scope>
    <source>
        <strain evidence="5 6">NCTC13294</strain>
    </source>
</reference>
<feature type="compositionally biased region" description="Low complexity" evidence="3">
    <location>
        <begin position="32"/>
        <end position="56"/>
    </location>
</feature>
<keyword evidence="2 4" id="KW-0732">Signal</keyword>
<dbReference type="EMBL" id="UFUW01000001">
    <property type="protein sequence ID" value="SUX24739.1"/>
    <property type="molecule type" value="Genomic_DNA"/>
</dbReference>
<evidence type="ECO:0000256" key="3">
    <source>
        <dbReference type="SAM" id="MobiDB-lite"/>
    </source>
</evidence>
<dbReference type="SMART" id="SM00935">
    <property type="entry name" value="OmpH"/>
    <property type="match status" value="1"/>
</dbReference>
<organism evidence="5 6">
    <name type="scientific">Cardiobacterium valvarum</name>
    <dbReference type="NCBI Taxonomy" id="194702"/>
    <lineage>
        <taxon>Bacteria</taxon>
        <taxon>Pseudomonadati</taxon>
        <taxon>Pseudomonadota</taxon>
        <taxon>Gammaproteobacteria</taxon>
        <taxon>Cardiobacteriales</taxon>
        <taxon>Cardiobacteriaceae</taxon>
        <taxon>Cardiobacterium</taxon>
    </lineage>
</organism>
<dbReference type="PANTHER" id="PTHR35089">
    <property type="entry name" value="CHAPERONE PROTEIN SKP"/>
    <property type="match status" value="1"/>
</dbReference>
<dbReference type="InterPro" id="IPR005632">
    <property type="entry name" value="Chaperone_Skp"/>
</dbReference>
<dbReference type="PANTHER" id="PTHR35089:SF1">
    <property type="entry name" value="CHAPERONE PROTEIN SKP"/>
    <property type="match status" value="1"/>
</dbReference>
<dbReference type="Proteomes" id="UP000254572">
    <property type="component" value="Unassembled WGS sequence"/>
</dbReference>
<comment type="similarity">
    <text evidence="1">Belongs to the Skp family.</text>
</comment>
<feature type="signal peptide" evidence="4">
    <location>
        <begin position="1"/>
        <end position="28"/>
    </location>
</feature>
<proteinExistence type="inferred from homology"/>
<evidence type="ECO:0000256" key="1">
    <source>
        <dbReference type="ARBA" id="ARBA00009091"/>
    </source>
</evidence>
<dbReference type="InterPro" id="IPR024930">
    <property type="entry name" value="Skp_dom_sf"/>
</dbReference>
<feature type="chain" id="PRO_5016962543" evidence="4">
    <location>
        <begin position="29"/>
        <end position="229"/>
    </location>
</feature>
<dbReference type="GO" id="GO:0050821">
    <property type="term" value="P:protein stabilization"/>
    <property type="evidence" value="ECO:0007669"/>
    <property type="project" value="TreeGrafter"/>
</dbReference>
<feature type="region of interest" description="Disordered" evidence="3">
    <location>
        <begin position="32"/>
        <end position="79"/>
    </location>
</feature>
<evidence type="ECO:0000256" key="4">
    <source>
        <dbReference type="SAM" id="SignalP"/>
    </source>
</evidence>
<dbReference type="GO" id="GO:0051082">
    <property type="term" value="F:unfolded protein binding"/>
    <property type="evidence" value="ECO:0007669"/>
    <property type="project" value="InterPro"/>
</dbReference>
<accession>A0A381ECY3</accession>
<dbReference type="Pfam" id="PF03938">
    <property type="entry name" value="OmpH"/>
    <property type="match status" value="1"/>
</dbReference>
<dbReference type="SUPFAM" id="SSF111384">
    <property type="entry name" value="OmpH-like"/>
    <property type="match status" value="1"/>
</dbReference>
<evidence type="ECO:0000256" key="2">
    <source>
        <dbReference type="ARBA" id="ARBA00022729"/>
    </source>
</evidence>
<sequence length="229" mass="25356">MARHHLPGHTMKTLPLAALLALAATLHAQEADTSTASAATPTPATPTADSTTAAPAGENRDYNAAGTALPNPPTQPAAAVDPADLRIGFVNFRRIIAAAPQREEVNERLEREFGVERDALLQAQSELRDMERRLETIRHGDAYNELERQVINKRRDVSRRDSDYRDNINVRRNEEMAKLQKMIGDEILSQAKEAGYDIILNDIGVFYVSERADLSPLIIKRLQDKAGKP</sequence>
<dbReference type="GO" id="GO:0005829">
    <property type="term" value="C:cytosol"/>
    <property type="evidence" value="ECO:0007669"/>
    <property type="project" value="TreeGrafter"/>
</dbReference>
<evidence type="ECO:0000313" key="6">
    <source>
        <dbReference type="Proteomes" id="UP000254572"/>
    </source>
</evidence>
<name>A0A381ECY3_9GAMM</name>
<gene>
    <name evidence="5" type="ORF">NCTC13294_02035</name>
</gene>
<keyword evidence="6" id="KW-1185">Reference proteome</keyword>
<evidence type="ECO:0000313" key="5">
    <source>
        <dbReference type="EMBL" id="SUX24739.1"/>
    </source>
</evidence>